<dbReference type="SUPFAM" id="SSF63999">
    <property type="entry name" value="Thiamin pyrophosphokinase, catalytic domain"/>
    <property type="match status" value="1"/>
</dbReference>
<evidence type="ECO:0000256" key="2">
    <source>
        <dbReference type="ARBA" id="ARBA00022741"/>
    </source>
</evidence>
<keyword evidence="3" id="KW-0418">Kinase</keyword>
<evidence type="ECO:0000259" key="6">
    <source>
        <dbReference type="Pfam" id="PF04263"/>
    </source>
</evidence>
<dbReference type="EMBL" id="JAEPRQ010000001">
    <property type="protein sequence ID" value="MBK4215126.1"/>
    <property type="molecule type" value="Genomic_DNA"/>
</dbReference>
<keyword evidence="1 7" id="KW-0808">Transferase</keyword>
<dbReference type="GO" id="GO:0004788">
    <property type="term" value="F:thiamine diphosphokinase activity"/>
    <property type="evidence" value="ECO:0007669"/>
    <property type="project" value="UniProtKB-UniRule"/>
</dbReference>
<protein>
    <recommendedName>
        <fullName evidence="5">Thiamine diphosphokinase</fullName>
        <ecNumber evidence="5">2.7.6.2</ecNumber>
    </recommendedName>
</protein>
<dbReference type="InterPro" id="IPR006282">
    <property type="entry name" value="Thi_PPkinase"/>
</dbReference>
<evidence type="ECO:0000256" key="5">
    <source>
        <dbReference type="NCBIfam" id="TIGR01378"/>
    </source>
</evidence>
<evidence type="ECO:0000313" key="7">
    <source>
        <dbReference type="EMBL" id="MBK4215126.1"/>
    </source>
</evidence>
<dbReference type="RefSeq" id="WP_200684004.1">
    <property type="nucleotide sequence ID" value="NZ_JAEPRQ010000001.1"/>
</dbReference>
<dbReference type="GO" id="GO:0009229">
    <property type="term" value="P:thiamine diphosphate biosynthetic process"/>
    <property type="evidence" value="ECO:0007669"/>
    <property type="project" value="InterPro"/>
</dbReference>
<dbReference type="InterPro" id="IPR036759">
    <property type="entry name" value="TPK_catalytic_sf"/>
</dbReference>
<evidence type="ECO:0000313" key="8">
    <source>
        <dbReference type="Proteomes" id="UP000640485"/>
    </source>
</evidence>
<organism evidence="7 8">
    <name type="scientific">Paracoccus caeni</name>
    <dbReference type="NCBI Taxonomy" id="657651"/>
    <lineage>
        <taxon>Bacteria</taxon>
        <taxon>Pseudomonadati</taxon>
        <taxon>Pseudomonadota</taxon>
        <taxon>Alphaproteobacteria</taxon>
        <taxon>Rhodobacterales</taxon>
        <taxon>Paracoccaceae</taxon>
        <taxon>Paracoccus</taxon>
    </lineage>
</organism>
<dbReference type="PANTHER" id="PTHR41299">
    <property type="entry name" value="THIAMINE PYROPHOSPHOKINASE"/>
    <property type="match status" value="1"/>
</dbReference>
<dbReference type="GO" id="GO:0006772">
    <property type="term" value="P:thiamine metabolic process"/>
    <property type="evidence" value="ECO:0007669"/>
    <property type="project" value="UniProtKB-UniRule"/>
</dbReference>
<evidence type="ECO:0000256" key="1">
    <source>
        <dbReference type="ARBA" id="ARBA00022679"/>
    </source>
</evidence>
<dbReference type="InterPro" id="IPR053149">
    <property type="entry name" value="TPK"/>
</dbReference>
<dbReference type="InterPro" id="IPR007371">
    <property type="entry name" value="TPK_catalytic"/>
</dbReference>
<accession>A0A934SDU5</accession>
<dbReference type="EC" id="2.7.6.2" evidence="5"/>
<dbReference type="GO" id="GO:0005524">
    <property type="term" value="F:ATP binding"/>
    <property type="evidence" value="ECO:0007669"/>
    <property type="project" value="UniProtKB-KW"/>
</dbReference>
<keyword evidence="8" id="KW-1185">Reference proteome</keyword>
<keyword evidence="2" id="KW-0547">Nucleotide-binding</keyword>
<reference evidence="7" key="1">
    <citation type="submission" date="2021-01" db="EMBL/GenBank/DDBJ databases">
        <title>Paracoccus amoyensis sp. nov., isolated from the surface seawater along the coast of Xiamen Island, China.</title>
        <authorList>
            <person name="Lyu L."/>
        </authorList>
    </citation>
    <scope>NUCLEOTIDE SEQUENCE</scope>
    <source>
        <strain evidence="7">MJ17</strain>
    </source>
</reference>
<dbReference type="Proteomes" id="UP000640485">
    <property type="component" value="Unassembled WGS sequence"/>
</dbReference>
<dbReference type="PANTHER" id="PTHR41299:SF1">
    <property type="entry name" value="THIAMINE PYROPHOSPHOKINASE"/>
    <property type="match status" value="1"/>
</dbReference>
<gene>
    <name evidence="7" type="ORF">JJJ17_04225</name>
</gene>
<dbReference type="CDD" id="cd07995">
    <property type="entry name" value="TPK"/>
    <property type="match status" value="1"/>
</dbReference>
<evidence type="ECO:0000256" key="3">
    <source>
        <dbReference type="ARBA" id="ARBA00022777"/>
    </source>
</evidence>
<dbReference type="SUPFAM" id="SSF63862">
    <property type="entry name" value="Thiamin pyrophosphokinase, substrate-binding domain"/>
    <property type="match status" value="1"/>
</dbReference>
<keyword evidence="4" id="KW-0067">ATP-binding</keyword>
<feature type="domain" description="Thiamin pyrophosphokinase catalytic" evidence="6">
    <location>
        <begin position="27"/>
        <end position="120"/>
    </location>
</feature>
<name>A0A934SDU5_9RHOB</name>
<dbReference type="InterPro" id="IPR036371">
    <property type="entry name" value="TPK_B1-bd_sf"/>
</dbReference>
<dbReference type="GO" id="GO:0030975">
    <property type="term" value="F:thiamine binding"/>
    <property type="evidence" value="ECO:0007669"/>
    <property type="project" value="InterPro"/>
</dbReference>
<dbReference type="NCBIfam" id="TIGR01378">
    <property type="entry name" value="thi_PPkinase"/>
    <property type="match status" value="1"/>
</dbReference>
<comment type="caution">
    <text evidence="7">The sequence shown here is derived from an EMBL/GenBank/DDBJ whole genome shotgun (WGS) entry which is preliminary data.</text>
</comment>
<sequence>MSAPLVRSDQGVTVIGGGAVLAGELRDALTAAPLLVAADSGADQALELGHRPDWVIGDMDSIGDAARRAMPADRVVEVAEQDSTDFAKCLSRIEAPFVIAVGFAGLRLDHTLAALTTMVQDGFPRVILLASNDIVFVAPEELRLPLTAGVRVSLFPMGPARGQSEGLNWPIDGIEFAPGGRVGTSNVATGPVRLRIEGKMLVMLPRDCLDVVLQALTEQP</sequence>
<evidence type="ECO:0000256" key="4">
    <source>
        <dbReference type="ARBA" id="ARBA00022840"/>
    </source>
</evidence>
<dbReference type="Gene3D" id="3.40.50.10240">
    <property type="entry name" value="Thiamin pyrophosphokinase, catalytic domain"/>
    <property type="match status" value="1"/>
</dbReference>
<dbReference type="Pfam" id="PF04263">
    <property type="entry name" value="TPK_catalytic"/>
    <property type="match status" value="1"/>
</dbReference>
<dbReference type="AlphaFoldDB" id="A0A934SDU5"/>
<proteinExistence type="predicted"/>
<dbReference type="GO" id="GO:0016301">
    <property type="term" value="F:kinase activity"/>
    <property type="evidence" value="ECO:0007669"/>
    <property type="project" value="UniProtKB-KW"/>
</dbReference>